<dbReference type="Pfam" id="PF01810">
    <property type="entry name" value="LysE"/>
    <property type="match status" value="1"/>
</dbReference>
<dbReference type="PIRSF" id="PIRSF006324">
    <property type="entry name" value="LeuE"/>
    <property type="match status" value="1"/>
</dbReference>
<keyword evidence="2" id="KW-1003">Cell membrane</keyword>
<dbReference type="Proteomes" id="UP000326936">
    <property type="component" value="Chromosome"/>
</dbReference>
<evidence type="ECO:0000256" key="5">
    <source>
        <dbReference type="ARBA" id="ARBA00023136"/>
    </source>
</evidence>
<organism evidence="7 8">
    <name type="scientific">Vibrio aquimaris</name>
    <dbReference type="NCBI Taxonomy" id="2587862"/>
    <lineage>
        <taxon>Bacteria</taxon>
        <taxon>Pseudomonadati</taxon>
        <taxon>Pseudomonadota</taxon>
        <taxon>Gammaproteobacteria</taxon>
        <taxon>Vibrionales</taxon>
        <taxon>Vibrionaceae</taxon>
        <taxon>Vibrio</taxon>
    </lineage>
</organism>
<evidence type="ECO:0000313" key="7">
    <source>
        <dbReference type="EMBL" id="QFT25214.1"/>
    </source>
</evidence>
<evidence type="ECO:0000313" key="8">
    <source>
        <dbReference type="Proteomes" id="UP000326936"/>
    </source>
</evidence>
<keyword evidence="3 6" id="KW-0812">Transmembrane</keyword>
<dbReference type="RefSeq" id="WP_152429497.1">
    <property type="nucleotide sequence ID" value="NZ_CBCSDK010000017.1"/>
</dbReference>
<feature type="transmembrane region" description="Helical" evidence="6">
    <location>
        <begin position="109"/>
        <end position="131"/>
    </location>
</feature>
<dbReference type="KEGG" id="vaq:FIV01_01990"/>
<gene>
    <name evidence="7" type="primary">rhtB1</name>
    <name evidence="7" type="ORF">FIV01_01990</name>
</gene>
<dbReference type="InterPro" id="IPR001123">
    <property type="entry name" value="LeuE-type"/>
</dbReference>
<evidence type="ECO:0000256" key="3">
    <source>
        <dbReference type="ARBA" id="ARBA00022692"/>
    </source>
</evidence>
<evidence type="ECO:0000256" key="4">
    <source>
        <dbReference type="ARBA" id="ARBA00022989"/>
    </source>
</evidence>
<reference evidence="7 8" key="1">
    <citation type="submission" date="2019-10" db="EMBL/GenBank/DDBJ databases">
        <title>Complete genome sequence of Vibrio sp. strain THAF100, isolated from non-filtered water from the water column of tank 6 of a marine aquarium containing stony-coral fragments. Water maintained at 26 degree C.</title>
        <authorList>
            <person name="Ruckert C."/>
            <person name="Franco A."/>
            <person name="Kalinowski J."/>
            <person name="Glaeser S."/>
        </authorList>
    </citation>
    <scope>NUCLEOTIDE SEQUENCE [LARGE SCALE GENOMIC DNA]</scope>
    <source>
        <strain evidence="7 8">THAF100</strain>
    </source>
</reference>
<dbReference type="GO" id="GO:0015171">
    <property type="term" value="F:amino acid transmembrane transporter activity"/>
    <property type="evidence" value="ECO:0007669"/>
    <property type="project" value="TreeGrafter"/>
</dbReference>
<comment type="subcellular location">
    <subcellularLocation>
        <location evidence="1">Cell membrane</location>
        <topology evidence="1">Multi-pass membrane protein</topology>
    </subcellularLocation>
</comment>
<evidence type="ECO:0000256" key="1">
    <source>
        <dbReference type="ARBA" id="ARBA00004651"/>
    </source>
</evidence>
<dbReference type="PANTHER" id="PTHR30086:SF20">
    <property type="entry name" value="ARGININE EXPORTER PROTEIN ARGO-RELATED"/>
    <property type="match status" value="1"/>
</dbReference>
<evidence type="ECO:0000256" key="6">
    <source>
        <dbReference type="SAM" id="Phobius"/>
    </source>
</evidence>
<evidence type="ECO:0000256" key="2">
    <source>
        <dbReference type="ARBA" id="ARBA00022475"/>
    </source>
</evidence>
<dbReference type="AlphaFoldDB" id="A0A5P9CG78"/>
<name>A0A5P9CG78_9VIBR</name>
<dbReference type="GO" id="GO:0005886">
    <property type="term" value="C:plasma membrane"/>
    <property type="evidence" value="ECO:0007669"/>
    <property type="project" value="UniProtKB-SubCell"/>
</dbReference>
<dbReference type="OrthoDB" id="9804822at2"/>
<sequence length="203" mass="21973">MESYILYVCLAGATISLPGPAVMLTLNNSVQKGRKKALSGIFGVATAILFISAISATSLGVILTQSAFAFSLIKFFGAMYLLYLGVKTWRAKPSFEVTLGSSHHSYSRCFCEGFLVSISNPKAIVFFMSVFPQFIDASKDHTIQLLVMSVTFSCLVVLIHSVYSFIAHKAKNKLSTEKNKLRMNKVSGGVFVGFAVGLASSSR</sequence>
<keyword evidence="8" id="KW-1185">Reference proteome</keyword>
<feature type="transmembrane region" description="Helical" evidence="6">
    <location>
        <begin position="68"/>
        <end position="86"/>
    </location>
</feature>
<keyword evidence="5 6" id="KW-0472">Membrane</keyword>
<keyword evidence="4 6" id="KW-1133">Transmembrane helix</keyword>
<feature type="transmembrane region" description="Helical" evidence="6">
    <location>
        <begin position="143"/>
        <end position="166"/>
    </location>
</feature>
<accession>A0A5P9CG78</accession>
<proteinExistence type="predicted"/>
<protein>
    <submittedName>
        <fullName evidence="7">Homoserine/homoserine lactone efflux protein</fullName>
    </submittedName>
</protein>
<feature type="transmembrane region" description="Helical" evidence="6">
    <location>
        <begin position="6"/>
        <end position="26"/>
    </location>
</feature>
<dbReference type="PANTHER" id="PTHR30086">
    <property type="entry name" value="ARGININE EXPORTER PROTEIN ARGO"/>
    <property type="match status" value="1"/>
</dbReference>
<feature type="transmembrane region" description="Helical" evidence="6">
    <location>
        <begin position="38"/>
        <end position="62"/>
    </location>
</feature>
<dbReference type="EMBL" id="CP045350">
    <property type="protein sequence ID" value="QFT25214.1"/>
    <property type="molecule type" value="Genomic_DNA"/>
</dbReference>